<dbReference type="Gene3D" id="1.10.10.10">
    <property type="entry name" value="Winged helix-like DNA-binding domain superfamily/Winged helix DNA-binding domain"/>
    <property type="match status" value="1"/>
</dbReference>
<protein>
    <recommendedName>
        <fullName evidence="3">PadR family transcriptional regulator</fullName>
    </recommendedName>
</protein>
<reference evidence="1" key="1">
    <citation type="submission" date="2020-11" db="EMBL/GenBank/DDBJ databases">
        <title>Isolation and identification of active actinomycetes.</title>
        <authorList>
            <person name="Sun X."/>
        </authorList>
    </citation>
    <scope>NUCLEOTIDE SEQUENCE</scope>
    <source>
        <strain evidence="1">NEAU-A11</strain>
    </source>
</reference>
<dbReference type="InterPro" id="IPR036390">
    <property type="entry name" value="WH_DNA-bd_sf"/>
</dbReference>
<dbReference type="Proteomes" id="UP000598146">
    <property type="component" value="Unassembled WGS sequence"/>
</dbReference>
<dbReference type="EMBL" id="JADQTO010000042">
    <property type="protein sequence ID" value="MBG0568656.1"/>
    <property type="molecule type" value="Genomic_DNA"/>
</dbReference>
<dbReference type="InterPro" id="IPR036388">
    <property type="entry name" value="WH-like_DNA-bd_sf"/>
</dbReference>
<name>A0A931CKC7_9ACTN</name>
<dbReference type="SUPFAM" id="SSF46785">
    <property type="entry name" value="Winged helix' DNA-binding domain"/>
    <property type="match status" value="1"/>
</dbReference>
<comment type="caution">
    <text evidence="1">The sequence shown here is derived from an EMBL/GenBank/DDBJ whole genome shotgun (WGS) entry which is preliminary data.</text>
</comment>
<organism evidence="1 2">
    <name type="scientific">Actinoplanes aureus</name>
    <dbReference type="NCBI Taxonomy" id="2792083"/>
    <lineage>
        <taxon>Bacteria</taxon>
        <taxon>Bacillati</taxon>
        <taxon>Actinomycetota</taxon>
        <taxon>Actinomycetes</taxon>
        <taxon>Micromonosporales</taxon>
        <taxon>Micromonosporaceae</taxon>
        <taxon>Actinoplanes</taxon>
    </lineage>
</organism>
<dbReference type="AlphaFoldDB" id="A0A931CKC7"/>
<evidence type="ECO:0000313" key="2">
    <source>
        <dbReference type="Proteomes" id="UP000598146"/>
    </source>
</evidence>
<gene>
    <name evidence="1" type="ORF">I4J89_45275</name>
</gene>
<sequence length="189" mass="20375">MSQVYGSSTELAILAALQRGPLRLDQVPALLERIGVAGAHEAPTEVALHDVGASLMAEGLVATARADENEPPHAATYAMTDLGRDASRRWMRAALSARTPGPQLQAAFALLLLMPPEDGLTELEARRTAVRDEFADLQRAVDTPDRSQSAVGALEQRYRLALAVGELDWLTATIRDLHARRGVWATTST</sequence>
<keyword evidence="2" id="KW-1185">Reference proteome</keyword>
<proteinExistence type="predicted"/>
<evidence type="ECO:0000313" key="1">
    <source>
        <dbReference type="EMBL" id="MBG0568656.1"/>
    </source>
</evidence>
<evidence type="ECO:0008006" key="3">
    <source>
        <dbReference type="Google" id="ProtNLM"/>
    </source>
</evidence>
<accession>A0A931CKC7</accession>
<dbReference type="RefSeq" id="WP_196420427.1">
    <property type="nucleotide sequence ID" value="NZ_JADQTO010000042.1"/>
</dbReference>